<gene>
    <name evidence="6" type="ORF">HAL01_00340</name>
</gene>
<dbReference type="Proteomes" id="UP000321400">
    <property type="component" value="Unassembled WGS sequence"/>
</dbReference>
<feature type="chain" id="PRO_5022963962" description="Zinc ABC transporter substrate-binding protein" evidence="5">
    <location>
        <begin position="23"/>
        <end position="407"/>
    </location>
</feature>
<evidence type="ECO:0000256" key="3">
    <source>
        <dbReference type="ARBA" id="ARBA00022729"/>
    </source>
</evidence>
<evidence type="ECO:0000256" key="1">
    <source>
        <dbReference type="ARBA" id="ARBA00011028"/>
    </source>
</evidence>
<keyword evidence="3 5" id="KW-0732">Signal</keyword>
<comment type="similarity">
    <text evidence="1 4">Belongs to the bacterial solute-binding protein 9 family.</text>
</comment>
<evidence type="ECO:0008006" key="8">
    <source>
        <dbReference type="Google" id="ProtNLM"/>
    </source>
</evidence>
<dbReference type="Gene3D" id="3.40.50.1980">
    <property type="entry name" value="Nitrogenase molybdenum iron protein domain"/>
    <property type="match status" value="2"/>
</dbReference>
<keyword evidence="7" id="KW-1185">Reference proteome</keyword>
<dbReference type="AlphaFoldDB" id="A0A511WWS4"/>
<dbReference type="EMBL" id="BJYE01000001">
    <property type="protein sequence ID" value="GEN55570.1"/>
    <property type="molecule type" value="Genomic_DNA"/>
</dbReference>
<dbReference type="InterPro" id="IPR006128">
    <property type="entry name" value="Lipoprotein_PsaA-like"/>
</dbReference>
<proteinExistence type="inferred from homology"/>
<dbReference type="InterPro" id="IPR050492">
    <property type="entry name" value="Bact_metal-bind_prot9"/>
</dbReference>
<comment type="caution">
    <text evidence="6">The sequence shown here is derived from an EMBL/GenBank/DDBJ whole genome shotgun (WGS) entry which is preliminary data.</text>
</comment>
<protein>
    <recommendedName>
        <fullName evidence="8">Zinc ABC transporter substrate-binding protein</fullName>
    </recommendedName>
</protein>
<dbReference type="PRINTS" id="PR00691">
    <property type="entry name" value="ADHESINB"/>
</dbReference>
<name>A0A511WWS4_9BACI</name>
<reference evidence="6 7" key="1">
    <citation type="submission" date="2019-07" db="EMBL/GenBank/DDBJ databases">
        <title>Whole genome shotgun sequence of Halolactibacillus alkaliphilus NBRC 103919.</title>
        <authorList>
            <person name="Hosoyama A."/>
            <person name="Uohara A."/>
            <person name="Ohji S."/>
            <person name="Ichikawa N."/>
        </authorList>
    </citation>
    <scope>NUCLEOTIDE SEQUENCE [LARGE SCALE GENOMIC DNA]</scope>
    <source>
        <strain evidence="6 7">NBRC 103919</strain>
    </source>
</reference>
<dbReference type="STRING" id="442899.SAMN05720591_101129"/>
<dbReference type="GO" id="GO:0046872">
    <property type="term" value="F:metal ion binding"/>
    <property type="evidence" value="ECO:0007669"/>
    <property type="project" value="InterPro"/>
</dbReference>
<organism evidence="6 7">
    <name type="scientific">Halolactibacillus alkaliphilus</name>
    <dbReference type="NCBI Taxonomy" id="442899"/>
    <lineage>
        <taxon>Bacteria</taxon>
        <taxon>Bacillati</taxon>
        <taxon>Bacillota</taxon>
        <taxon>Bacilli</taxon>
        <taxon>Bacillales</taxon>
        <taxon>Bacillaceae</taxon>
        <taxon>Halolactibacillus</taxon>
    </lineage>
</organism>
<feature type="signal peptide" evidence="5">
    <location>
        <begin position="1"/>
        <end position="22"/>
    </location>
</feature>
<evidence type="ECO:0000256" key="5">
    <source>
        <dbReference type="SAM" id="SignalP"/>
    </source>
</evidence>
<evidence type="ECO:0000256" key="4">
    <source>
        <dbReference type="RuleBase" id="RU003512"/>
    </source>
</evidence>
<dbReference type="PANTHER" id="PTHR42953:SF3">
    <property type="entry name" value="HIGH-AFFINITY ZINC UPTAKE SYSTEM PROTEIN ZNUA"/>
    <property type="match status" value="1"/>
</dbReference>
<dbReference type="InterPro" id="IPR006129">
    <property type="entry name" value="AdhesinB"/>
</dbReference>
<dbReference type="GO" id="GO:0030001">
    <property type="term" value="P:metal ion transport"/>
    <property type="evidence" value="ECO:0007669"/>
    <property type="project" value="InterPro"/>
</dbReference>
<dbReference type="GO" id="GO:0007155">
    <property type="term" value="P:cell adhesion"/>
    <property type="evidence" value="ECO:0007669"/>
    <property type="project" value="InterPro"/>
</dbReference>
<evidence type="ECO:0000313" key="6">
    <source>
        <dbReference type="EMBL" id="GEN55570.1"/>
    </source>
</evidence>
<dbReference type="PROSITE" id="PS51257">
    <property type="entry name" value="PROKAR_LIPOPROTEIN"/>
    <property type="match status" value="1"/>
</dbReference>
<evidence type="ECO:0000256" key="2">
    <source>
        <dbReference type="ARBA" id="ARBA00022448"/>
    </source>
</evidence>
<dbReference type="SUPFAM" id="SSF53807">
    <property type="entry name" value="Helical backbone' metal receptor"/>
    <property type="match status" value="1"/>
</dbReference>
<dbReference type="PRINTS" id="PR00690">
    <property type="entry name" value="ADHESNFAMILY"/>
</dbReference>
<dbReference type="Pfam" id="PF01297">
    <property type="entry name" value="ZnuA"/>
    <property type="match status" value="1"/>
</dbReference>
<keyword evidence="2 4" id="KW-0813">Transport</keyword>
<dbReference type="InterPro" id="IPR006127">
    <property type="entry name" value="ZnuA-like"/>
</dbReference>
<dbReference type="RefSeq" id="WP_089799148.1">
    <property type="nucleotide sequence ID" value="NZ_BJYE01000001.1"/>
</dbReference>
<dbReference type="PANTHER" id="PTHR42953">
    <property type="entry name" value="HIGH-AFFINITY ZINC UPTAKE SYSTEM PROTEIN ZNUA-RELATED"/>
    <property type="match status" value="1"/>
</dbReference>
<evidence type="ECO:0000313" key="7">
    <source>
        <dbReference type="Proteomes" id="UP000321400"/>
    </source>
</evidence>
<accession>A0A511WWS4</accession>
<sequence>MKYVQHIIIVFSLVSLILVGCAAPTAKDERSTNLKVVASFYPMYDFSKQVAGDRADVSMLLSTNQDAHVYEPSAKDVATVSEADVFVYSSDEMEFWAQRLLDAVDSDNLIPAKTYVFSKASVHEDYDHDIEISDKQTETALSPIKIDGLQGHYHTGDVVTLQASLEQKPAGTTWLWYKKSPTSEDWTLIDQASSDVLEYRTDGETLEIKAVLHDEASTIIEASETVSVLIDDHEGIDPHVWLDPIKAQDQVNVIRDTFILADPEGEAIYTENARVYNEQLQQLHEAYEAAFHEAENRMFVVQHQAFGHLAERYQLKQLSIGGLSTEVEPSPSRIAEINTLVKAFDVPVIYYQNGANSAIAQTVATETNTEVVALYDFETLPNHVNEEDLSYYQLMLDNLDALKQSIH</sequence>
<dbReference type="OrthoDB" id="9810636at2"/>